<evidence type="ECO:0000313" key="3">
    <source>
        <dbReference type="Proteomes" id="UP001465668"/>
    </source>
</evidence>
<accession>A0ABR2XIL5</accession>
<feature type="compositionally biased region" description="Basic and acidic residues" evidence="1">
    <location>
        <begin position="1"/>
        <end position="14"/>
    </location>
</feature>
<evidence type="ECO:0000256" key="1">
    <source>
        <dbReference type="SAM" id="MobiDB-lite"/>
    </source>
</evidence>
<dbReference type="EMBL" id="JARVKM010000048">
    <property type="protein sequence ID" value="KAK9773656.1"/>
    <property type="molecule type" value="Genomic_DNA"/>
</dbReference>
<feature type="region of interest" description="Disordered" evidence="1">
    <location>
        <begin position="1"/>
        <end position="58"/>
    </location>
</feature>
<dbReference type="Proteomes" id="UP001465668">
    <property type="component" value="Unassembled WGS sequence"/>
</dbReference>
<protein>
    <submittedName>
        <fullName evidence="2">NADH-ubiquinone oxidoreductase 17.8 kDa subunit</fullName>
    </submittedName>
</protein>
<evidence type="ECO:0000313" key="2">
    <source>
        <dbReference type="EMBL" id="KAK9773656.1"/>
    </source>
</evidence>
<gene>
    <name evidence="2" type="ORF">SCAR479_09602</name>
</gene>
<keyword evidence="3" id="KW-1185">Reference proteome</keyword>
<proteinExistence type="predicted"/>
<sequence length="253" mass="28677">MQNEERSLSLDSPRHIIPRCRPSDKERLASPAARGQQSPVRSAATPPTMGTKQHRPWKRSSAYVGLRPLVTSDPENPVQILCRIPCAARFTDTALLQTSFYVFVGLVPASMFFYGISRPGKDGSPSSLTQWLKGFEYFQAEDEERNRLRTEIVEQAAHDKHLFLNAGKSPHIDLKMPEYVYSLPSSPFDGSWGYQKARWGLEDRIRLINAGAPWNVPAGHRGRNLEEVTEHFRQQHIAEEERKIKKLAAKEAS</sequence>
<dbReference type="PANTHER" id="PTHR42100">
    <property type="entry name" value="OXIDOREDUCTASE 178 KDA SUBUNIT, PUTATIVE (AFU_ORTHOLOGUE AFUA_8G04320)-RELATED"/>
    <property type="match status" value="1"/>
</dbReference>
<reference evidence="2 3" key="1">
    <citation type="submission" date="2024-02" db="EMBL/GenBank/DDBJ databases">
        <title>First draft genome assembly of two strains of Seiridium cardinale.</title>
        <authorList>
            <person name="Emiliani G."/>
            <person name="Scali E."/>
        </authorList>
    </citation>
    <scope>NUCLEOTIDE SEQUENCE [LARGE SCALE GENOMIC DNA]</scope>
    <source>
        <strain evidence="2 3">BM-138-000479</strain>
    </source>
</reference>
<organism evidence="2 3">
    <name type="scientific">Seiridium cardinale</name>
    <dbReference type="NCBI Taxonomy" id="138064"/>
    <lineage>
        <taxon>Eukaryota</taxon>
        <taxon>Fungi</taxon>
        <taxon>Dikarya</taxon>
        <taxon>Ascomycota</taxon>
        <taxon>Pezizomycotina</taxon>
        <taxon>Sordariomycetes</taxon>
        <taxon>Xylariomycetidae</taxon>
        <taxon>Amphisphaeriales</taxon>
        <taxon>Sporocadaceae</taxon>
        <taxon>Seiridium</taxon>
    </lineage>
</organism>
<comment type="caution">
    <text evidence="2">The sequence shown here is derived from an EMBL/GenBank/DDBJ whole genome shotgun (WGS) entry which is preliminary data.</text>
</comment>
<name>A0ABR2XIL5_9PEZI</name>
<dbReference type="PANTHER" id="PTHR42100:SF1">
    <property type="entry name" value="OXIDOREDUCTASE 178 KDA SUBUNIT, PUTATIVE (AFU_ORTHOLOGUE AFUA_8G04320)-RELATED"/>
    <property type="match status" value="1"/>
</dbReference>
<dbReference type="InterPro" id="IPR034444">
    <property type="entry name" value="Nuo17.8"/>
</dbReference>